<reference evidence="2 3" key="1">
    <citation type="submission" date="2023-07" db="EMBL/GenBank/DDBJ databases">
        <title>Sorghum-associated microbial communities from plants grown in Nebraska, USA.</title>
        <authorList>
            <person name="Schachtman D."/>
        </authorList>
    </citation>
    <scope>NUCLEOTIDE SEQUENCE [LARGE SCALE GENOMIC DNA]</scope>
    <source>
        <strain evidence="2 3">BE240</strain>
    </source>
</reference>
<dbReference type="Pfam" id="PF03695">
    <property type="entry name" value="UPF0149"/>
    <property type="match status" value="1"/>
</dbReference>
<dbReference type="RefSeq" id="WP_204734331.1">
    <property type="nucleotide sequence ID" value="NZ_JAVDWE010000008.1"/>
</dbReference>
<dbReference type="Proteomes" id="UP001265550">
    <property type="component" value="Unassembled WGS sequence"/>
</dbReference>
<dbReference type="PANTHER" id="PTHR33747">
    <property type="entry name" value="UPF0225 PROTEIN SCO1677"/>
    <property type="match status" value="1"/>
</dbReference>
<evidence type="ECO:0000256" key="1">
    <source>
        <dbReference type="SAM" id="MobiDB-lite"/>
    </source>
</evidence>
<feature type="region of interest" description="Disordered" evidence="1">
    <location>
        <begin position="240"/>
        <end position="261"/>
    </location>
</feature>
<dbReference type="InterPro" id="IPR004027">
    <property type="entry name" value="SEC_C_motif"/>
</dbReference>
<dbReference type="Pfam" id="PF02810">
    <property type="entry name" value="SEC-C"/>
    <property type="match status" value="1"/>
</dbReference>
<organism evidence="2 3">
    <name type="scientific">Hydrogenophaga laconesensis</name>
    <dbReference type="NCBI Taxonomy" id="1805971"/>
    <lineage>
        <taxon>Bacteria</taxon>
        <taxon>Pseudomonadati</taxon>
        <taxon>Pseudomonadota</taxon>
        <taxon>Betaproteobacteria</taxon>
        <taxon>Burkholderiales</taxon>
        <taxon>Comamonadaceae</taxon>
        <taxon>Hydrogenophaga</taxon>
    </lineage>
</organism>
<evidence type="ECO:0008006" key="4">
    <source>
        <dbReference type="Google" id="ProtNLM"/>
    </source>
</evidence>
<dbReference type="PANTHER" id="PTHR33747:SF1">
    <property type="entry name" value="ADENYLATE CYCLASE-ASSOCIATED CAP C-TERMINAL DOMAIN-CONTAINING PROTEIN"/>
    <property type="match status" value="1"/>
</dbReference>
<evidence type="ECO:0000313" key="3">
    <source>
        <dbReference type="Proteomes" id="UP001265550"/>
    </source>
</evidence>
<keyword evidence="3" id="KW-1185">Reference proteome</keyword>
<accession>A0ABU1VD41</accession>
<sequence length="269" mass="29648">MTTTTPSASPDEALDHEDYDALDAILDDLRTRGDEVPQWEFCEGAMAALLCTRRPIEPAEWLPVLLGTGPLPTAPQDEGTHFSNTAQYERFMALWSRRQAEVAASLAADVDTLEDERSYHPELMDVRGAVAVLPEAEQAGFKDQELPAYAQVWALGFMFVVENWGDDWAPPRDKETAGWIDESLDTIVTLTEDDNDPPTVNMHAEEGPPSVSDERLNAMGAAIWAVYDLHRIGKSLGPRVEPIRKDATPGRNDPCPCGSGKKYKKCHGA</sequence>
<gene>
    <name evidence="2" type="ORF">J2X09_003149</name>
</gene>
<comment type="caution">
    <text evidence="2">The sequence shown here is derived from an EMBL/GenBank/DDBJ whole genome shotgun (WGS) entry which is preliminary data.</text>
</comment>
<name>A0ABU1VD41_9BURK</name>
<dbReference type="SUPFAM" id="SSF103642">
    <property type="entry name" value="Sec-C motif"/>
    <property type="match status" value="1"/>
</dbReference>
<evidence type="ECO:0000313" key="2">
    <source>
        <dbReference type="EMBL" id="MDR7095401.1"/>
    </source>
</evidence>
<proteinExistence type="predicted"/>
<dbReference type="InterPro" id="IPR011978">
    <property type="entry name" value="YgfB-like"/>
</dbReference>
<dbReference type="EMBL" id="JAVDWE010000008">
    <property type="protein sequence ID" value="MDR7095401.1"/>
    <property type="molecule type" value="Genomic_DNA"/>
</dbReference>
<protein>
    <recommendedName>
        <fullName evidence="4">Zinc chelation protein SecC</fullName>
    </recommendedName>
</protein>
<dbReference type="Gene3D" id="3.10.450.50">
    <property type="match status" value="1"/>
</dbReference>